<feature type="compositionally biased region" description="Acidic residues" evidence="4">
    <location>
        <begin position="750"/>
        <end position="759"/>
    </location>
</feature>
<dbReference type="InterPro" id="IPR006709">
    <property type="entry name" value="SSU_processome_Utp14"/>
</dbReference>
<protein>
    <recommendedName>
        <fullName evidence="7">U3 small nucleolar RNA-associated protein 14</fullName>
    </recommendedName>
</protein>
<feature type="compositionally biased region" description="Acidic residues" evidence="4">
    <location>
        <begin position="825"/>
        <end position="836"/>
    </location>
</feature>
<feature type="compositionally biased region" description="Low complexity" evidence="4">
    <location>
        <begin position="212"/>
        <end position="226"/>
    </location>
</feature>
<feature type="region of interest" description="Disordered" evidence="4">
    <location>
        <begin position="1"/>
        <end position="276"/>
    </location>
</feature>
<accession>A0AAN7WII8</accession>
<evidence type="ECO:0000256" key="2">
    <source>
        <dbReference type="ARBA" id="ARBA00022553"/>
    </source>
</evidence>
<evidence type="ECO:0000313" key="5">
    <source>
        <dbReference type="EMBL" id="KAK5706236.1"/>
    </source>
</evidence>
<evidence type="ECO:0000313" key="6">
    <source>
        <dbReference type="Proteomes" id="UP001310594"/>
    </source>
</evidence>
<keyword evidence="2" id="KW-0597">Phosphoprotein</keyword>
<feature type="compositionally biased region" description="Acidic residues" evidence="4">
    <location>
        <begin position="552"/>
        <end position="576"/>
    </location>
</feature>
<feature type="compositionally biased region" description="Basic and acidic residues" evidence="4">
    <location>
        <begin position="525"/>
        <end position="550"/>
    </location>
</feature>
<feature type="compositionally biased region" description="Basic and acidic residues" evidence="4">
    <location>
        <begin position="321"/>
        <end position="336"/>
    </location>
</feature>
<organism evidence="5 6">
    <name type="scientific">Elasticomyces elasticus</name>
    <dbReference type="NCBI Taxonomy" id="574655"/>
    <lineage>
        <taxon>Eukaryota</taxon>
        <taxon>Fungi</taxon>
        <taxon>Dikarya</taxon>
        <taxon>Ascomycota</taxon>
        <taxon>Pezizomycotina</taxon>
        <taxon>Dothideomycetes</taxon>
        <taxon>Dothideomycetidae</taxon>
        <taxon>Mycosphaerellales</taxon>
        <taxon>Teratosphaeriaceae</taxon>
        <taxon>Elasticomyces</taxon>
    </lineage>
</organism>
<feature type="compositionally biased region" description="Acidic residues" evidence="4">
    <location>
        <begin position="87"/>
        <end position="100"/>
    </location>
</feature>
<feature type="compositionally biased region" description="Low complexity" evidence="4">
    <location>
        <begin position="1"/>
        <end position="15"/>
    </location>
</feature>
<feature type="compositionally biased region" description="Basic and acidic residues" evidence="4">
    <location>
        <begin position="654"/>
        <end position="671"/>
    </location>
</feature>
<feature type="compositionally biased region" description="Polar residues" evidence="4">
    <location>
        <begin position="801"/>
        <end position="822"/>
    </location>
</feature>
<dbReference type="Pfam" id="PF04615">
    <property type="entry name" value="Utp14"/>
    <property type="match status" value="1"/>
</dbReference>
<feature type="compositionally biased region" description="Basic and acidic residues" evidence="4">
    <location>
        <begin position="723"/>
        <end position="739"/>
    </location>
</feature>
<feature type="compositionally biased region" description="Low complexity" evidence="4">
    <location>
        <begin position="760"/>
        <end position="779"/>
    </location>
</feature>
<dbReference type="GO" id="GO:0006364">
    <property type="term" value="P:rRNA processing"/>
    <property type="evidence" value="ECO:0007669"/>
    <property type="project" value="InterPro"/>
</dbReference>
<feature type="compositionally biased region" description="Basic and acidic residues" evidence="4">
    <location>
        <begin position="472"/>
        <end position="481"/>
    </location>
</feature>
<feature type="compositionally biased region" description="Basic and acidic residues" evidence="4">
    <location>
        <begin position="151"/>
        <end position="163"/>
    </location>
</feature>
<comment type="subcellular location">
    <subcellularLocation>
        <location evidence="1">Nucleus</location>
        <location evidence="1">Nucleolus</location>
    </subcellularLocation>
</comment>
<feature type="region of interest" description="Disordered" evidence="4">
    <location>
        <begin position="293"/>
        <end position="336"/>
    </location>
</feature>
<feature type="compositionally biased region" description="Acidic residues" evidence="4">
    <location>
        <begin position="111"/>
        <end position="121"/>
    </location>
</feature>
<feature type="compositionally biased region" description="Basic and acidic residues" evidence="4">
    <location>
        <begin position="926"/>
        <end position="935"/>
    </location>
</feature>
<sequence length="1006" mass="110271">MPPRIARSSIAAAAPKTAKNKSRKRNLDAYSIAAHSIKPSHVPKHRLGEVEDSGPTTKRRRDDDDDDGDDSEEDVPKKKVKGSGMMGEDDGVEEGEDSEGNEWTMGGLREGDEESDLDSEEAFGSSDEERFEGFTFRGSSTVRKGKKAVRKREVREDGGKEVDLNEDEDESVGGGEDEEGSDDFGDEGVDLATMLDGDDASDPGDEDDNDDSGSGSSNGDDPNADSSESESDASDDAEGEEVRIARLHDRIDTLASRDRPATSNPTNEPADENGLLPMDDLYADIMADLNPEEKKQHLLASMKKKSKSNLPKALTAPLPKRQQDRMDRGVASAKAKEQLDRWLPTVKHNREAEFLTFPLVDPSTTHRVGKDKFVMTIDQPQNDLEKELQKIREESGMAAPKSAGGNGKADDEEDQLIKAEELAVRAMPVEEVMRRRAELRMRRDLLFREERKAKRVAKIKSKSFRRVHRRERAAEEAKEAEMNEGLPEDEDEREKSDRKRAEQRMSTKHKDSKFAKSMKATNRTVWDEGARDGVNEAARRQEELKRRIAGEDVGDKDEGSDVSDVSSDEGGSDDEERAMLRRLNRLREEGRGIGSQKGVGGMKFMREAEERLRKRNDEDVERLRKEMAVADGEEAEDDSGDEGGGLGRAIFGPRAKEGAERVKVNAKRPELEEGSEDEDESAWKGFEEEDGVVERGGVDKAKEVAKSILKKPGSNSSGLLSATRDRRDPEASKAARGDDGEAVSSWVTGGDEEEEEVESAEQTADAADEPGPIAAAADAQNSKRKAKVSLGTVLGSEVNDEQPTTVSVSAGATEGWQTIPATNDSENESADSDSDADDSKPVLTAAEQKSAMHRRAFAGDDVVQAFEAEKAADAAEEDIQESSNYMPGWGSWAGTGLSKSIRKANSKAAHNPLFKTKLPGGGVSAEGRRDKGKDKVIVSEKTERKGKKYLAPVLPHGFGRKEEYEGALRVPVGPEWTTKEVFQRGTRPRVVVRPGSITTAMERPMM</sequence>
<gene>
    <name evidence="5" type="ORF">LTR97_001223</name>
</gene>
<feature type="compositionally biased region" description="Acidic residues" evidence="4">
    <location>
        <begin position="63"/>
        <end position="73"/>
    </location>
</feature>
<keyword evidence="3" id="KW-0539">Nucleus</keyword>
<comment type="caution">
    <text evidence="5">The sequence shown here is derived from an EMBL/GenBank/DDBJ whole genome shotgun (WGS) entry which is preliminary data.</text>
</comment>
<evidence type="ECO:0008006" key="7">
    <source>
        <dbReference type="Google" id="ProtNLM"/>
    </source>
</evidence>
<feature type="region of interest" description="Disordered" evidence="4">
    <location>
        <begin position="911"/>
        <end position="935"/>
    </location>
</feature>
<evidence type="ECO:0000256" key="4">
    <source>
        <dbReference type="SAM" id="MobiDB-lite"/>
    </source>
</evidence>
<dbReference type="EMBL" id="JAVRQU010000002">
    <property type="protein sequence ID" value="KAK5706236.1"/>
    <property type="molecule type" value="Genomic_DNA"/>
</dbReference>
<feature type="region of interest" description="Disordered" evidence="4">
    <location>
        <begin position="627"/>
        <end position="848"/>
    </location>
</feature>
<dbReference type="AlphaFoldDB" id="A0AAN7WII8"/>
<feature type="compositionally biased region" description="Acidic residues" evidence="4">
    <location>
        <begin position="196"/>
        <end position="211"/>
    </location>
</feature>
<feature type="compositionally biased region" description="Basic and acidic residues" evidence="4">
    <location>
        <begin position="240"/>
        <end position="260"/>
    </location>
</feature>
<dbReference type="Proteomes" id="UP001310594">
    <property type="component" value="Unassembled WGS sequence"/>
</dbReference>
<feature type="compositionally biased region" description="Acidic residues" evidence="4">
    <location>
        <begin position="631"/>
        <end position="641"/>
    </location>
</feature>
<feature type="compositionally biased region" description="Gly residues" evidence="4">
    <location>
        <begin position="592"/>
        <end position="601"/>
    </location>
</feature>
<feature type="compositionally biased region" description="Acidic residues" evidence="4">
    <location>
        <begin position="227"/>
        <end position="239"/>
    </location>
</feature>
<feature type="region of interest" description="Disordered" evidence="4">
    <location>
        <begin position="452"/>
        <end position="605"/>
    </location>
</feature>
<feature type="compositionally biased region" description="Acidic residues" evidence="4">
    <location>
        <begin position="164"/>
        <end position="189"/>
    </location>
</feature>
<reference evidence="5" key="1">
    <citation type="submission" date="2023-08" db="EMBL/GenBank/DDBJ databases">
        <title>Black Yeasts Isolated from many extreme environments.</title>
        <authorList>
            <person name="Coleine C."/>
            <person name="Stajich J.E."/>
            <person name="Selbmann L."/>
        </authorList>
    </citation>
    <scope>NUCLEOTIDE SEQUENCE</scope>
    <source>
        <strain evidence="5">CCFEE 5810</strain>
    </source>
</reference>
<dbReference type="GO" id="GO:0032040">
    <property type="term" value="C:small-subunit processome"/>
    <property type="evidence" value="ECO:0007669"/>
    <property type="project" value="InterPro"/>
</dbReference>
<dbReference type="PANTHER" id="PTHR14150">
    <property type="entry name" value="U3 SMALL NUCLEOLAR RNA-ASSOCIATED PROTEIN 14"/>
    <property type="match status" value="1"/>
</dbReference>
<feature type="region of interest" description="Disordered" evidence="4">
    <location>
        <begin position="390"/>
        <end position="415"/>
    </location>
</feature>
<feature type="compositionally biased region" description="Basic and acidic residues" evidence="4">
    <location>
        <begin position="493"/>
        <end position="514"/>
    </location>
</feature>
<feature type="compositionally biased region" description="Basic residues" evidence="4">
    <location>
        <begin position="453"/>
        <end position="471"/>
    </location>
</feature>
<dbReference type="PANTHER" id="PTHR14150:SF12">
    <property type="entry name" value="U3 SMALL NUCLEOLAR RNA-ASSOCIATED PROTEIN 14 HOMOLOG A"/>
    <property type="match status" value="1"/>
</dbReference>
<evidence type="ECO:0000256" key="1">
    <source>
        <dbReference type="ARBA" id="ARBA00004604"/>
    </source>
</evidence>
<feature type="compositionally biased region" description="Basic and acidic residues" evidence="4">
    <location>
        <begin position="681"/>
        <end position="705"/>
    </location>
</feature>
<evidence type="ECO:0000256" key="3">
    <source>
        <dbReference type="ARBA" id="ARBA00023242"/>
    </source>
</evidence>
<proteinExistence type="predicted"/>
<name>A0AAN7WII8_9PEZI</name>